<reference evidence="1" key="1">
    <citation type="submission" date="2019-09" db="EMBL/GenBank/DDBJ databases">
        <authorList>
            <consortium name="GenomeTrakr network: Whole genome sequencing for foodborne pathogen traceback"/>
        </authorList>
    </citation>
    <scope>NUCLEOTIDE SEQUENCE [LARGE SCALE GENOMIC DNA]</scope>
    <source>
        <strain evidence="1">TTU_583</strain>
    </source>
</reference>
<dbReference type="EMBL" id="AAKUWM010000015">
    <property type="protein sequence ID" value="ECV9657820.1"/>
    <property type="molecule type" value="Genomic_DNA"/>
</dbReference>
<proteinExistence type="predicted"/>
<sequence length="249" mass="29158">MKIIFQGKSDEYEIEKSYFCNRAFIVKDKIPNRDKIDFVSDNITLLEFSDHSFEFDEILKCLHDENEENTIIVEEIFVKNTTNQIEQDKELSHSLLEIKVDETPKNNIKFTPFNAFSRIFNKDCFVFISNNCKQKESIRVEKNQKLNIFETLKIEDLDTSFAKIEIVDYDADNDSMNFDLDAFPSGASYKYGISQNTMYIILQGKMSSFSLLNFLKSFVYKNKKELAHEKTFVLTLNHKPAYELKASFV</sequence>
<accession>A0A698FXC2</accession>
<evidence type="ECO:0000313" key="1">
    <source>
        <dbReference type="EMBL" id="ECV9657820.1"/>
    </source>
</evidence>
<comment type="caution">
    <text evidence="1">The sequence shown here is derived from an EMBL/GenBank/DDBJ whole genome shotgun (WGS) entry which is preliminary data.</text>
</comment>
<dbReference type="AlphaFoldDB" id="A0A698FXC2"/>
<dbReference type="InterPro" id="IPR035393">
    <property type="entry name" value="DUF5416"/>
</dbReference>
<gene>
    <name evidence="1" type="ORF">F2N06_07375</name>
</gene>
<protein>
    <submittedName>
        <fullName evidence="1">Uncharacterized protein</fullName>
    </submittedName>
</protein>
<dbReference type="Pfam" id="PF17437">
    <property type="entry name" value="DUF5416"/>
    <property type="match status" value="1"/>
</dbReference>
<name>A0A698FXC2_CAMJU</name>
<organism evidence="1">
    <name type="scientific">Campylobacter jejuni</name>
    <dbReference type="NCBI Taxonomy" id="197"/>
    <lineage>
        <taxon>Bacteria</taxon>
        <taxon>Pseudomonadati</taxon>
        <taxon>Campylobacterota</taxon>
        <taxon>Epsilonproteobacteria</taxon>
        <taxon>Campylobacterales</taxon>
        <taxon>Campylobacteraceae</taxon>
        <taxon>Campylobacter</taxon>
    </lineage>
</organism>